<gene>
    <name evidence="1" type="primary">g431</name>
</gene>
<dbReference type="Proteomes" id="UP000317227">
    <property type="component" value="Segment"/>
</dbReference>
<dbReference type="GeneID" id="40100849"/>
<evidence type="ECO:0000313" key="2">
    <source>
        <dbReference type="EMBL" id="VUE36477.1"/>
    </source>
</evidence>
<evidence type="ECO:0000313" key="4">
    <source>
        <dbReference type="Proteomes" id="UP000317227"/>
    </source>
</evidence>
<dbReference type="Proteomes" id="UP000240931">
    <property type="component" value="Segment"/>
</dbReference>
<reference evidence="2 4" key="3">
    <citation type="submission" date="2019-06" db="EMBL/GenBank/DDBJ databases">
        <authorList>
            <person name="Bower L."/>
            <person name="Leinonen R."/>
        </authorList>
    </citation>
    <scope>NUCLEOTIDE SEQUENCE [LARGE SCALE GENOMIC DNA]</scope>
</reference>
<dbReference type="EMBL" id="LR596615">
    <property type="protein sequence ID" value="VUE36477.1"/>
    <property type="molecule type" value="Genomic_DNA"/>
</dbReference>
<proteinExistence type="predicted"/>
<evidence type="ECO:0000313" key="3">
    <source>
        <dbReference type="Proteomes" id="UP000240931"/>
    </source>
</evidence>
<dbReference type="OrthoDB" id="36831at10239"/>
<name>A0A2C9CZA7_9CAUD</name>
<protein>
    <submittedName>
        <fullName evidence="1">Uncharacterized protein</fullName>
    </submittedName>
</protein>
<reference evidence="3" key="1">
    <citation type="submission" date="2017-10" db="EMBL/GenBank/DDBJ databases">
        <authorList>
            <person name="Skurnik M."/>
        </authorList>
    </citation>
    <scope>NUCLEOTIDE SEQUENCE [LARGE SCALE GENOMIC DNA]</scope>
</reference>
<accession>A0A2C9CZA7</accession>
<dbReference type="RefSeq" id="YP_009624041.1">
    <property type="nucleotide sequence ID" value="NC_042116.1"/>
</dbReference>
<evidence type="ECO:0000313" key="1">
    <source>
        <dbReference type="EMBL" id="SOK58708.1"/>
    </source>
</evidence>
<organism evidence="1 3">
    <name type="scientific">Yersinia phage fHe-Yen9-04</name>
    <dbReference type="NCBI Taxonomy" id="2052742"/>
    <lineage>
        <taxon>Viruses</taxon>
        <taxon>Duplodnaviria</taxon>
        <taxon>Heunggongvirae</taxon>
        <taxon>Uroviricota</taxon>
        <taxon>Caudoviricetes</taxon>
        <taxon>Eneladusvirus</taxon>
        <taxon>Eneladusvirus Yen904</taxon>
    </lineage>
</organism>
<sequence>MKKFNYTTKNILVSPIIELVDRAIDYDYNNISYWNEVRERIVDNILEGVSLIWVEYLTFVLTIEISDPELNYSDKLDKAIDDLAGYCYDYECNIRIGGEIVKSD</sequence>
<dbReference type="EMBL" id="LT960551">
    <property type="protein sequence ID" value="SOK58708.1"/>
    <property type="molecule type" value="Genomic_DNA"/>
</dbReference>
<dbReference type="KEGG" id="vg:40100849"/>
<reference evidence="1" key="2">
    <citation type="submission" date="2017-10" db="EMBL/GenBank/DDBJ databases">
        <authorList>
            <person name="Banno H."/>
            <person name="Chua N.-H."/>
        </authorList>
    </citation>
    <scope>NUCLEOTIDE SEQUENCE [LARGE SCALE GENOMIC DNA]</scope>
</reference>
<keyword evidence="3" id="KW-1185">Reference proteome</keyword>